<reference evidence="5 6" key="1">
    <citation type="submission" date="2019-10" db="EMBL/GenBank/DDBJ databases">
        <title>Whole genome shotgun sequence of Acrocarpospora corrugata NBRC 13972.</title>
        <authorList>
            <person name="Ichikawa N."/>
            <person name="Kimura A."/>
            <person name="Kitahashi Y."/>
            <person name="Komaki H."/>
            <person name="Oguchi A."/>
        </authorList>
    </citation>
    <scope>NUCLEOTIDE SEQUENCE [LARGE SCALE GENOMIC DNA]</scope>
    <source>
        <strain evidence="5 6">NBRC 13972</strain>
    </source>
</reference>
<name>A0A5M3VQ21_9ACTN</name>
<keyword evidence="2" id="KW-0408">Iron</keyword>
<dbReference type="SUPFAM" id="SSF52343">
    <property type="entry name" value="Ferredoxin reductase-like, C-terminal NADP-linked domain"/>
    <property type="match status" value="1"/>
</dbReference>
<dbReference type="PROSITE" id="PS51384">
    <property type="entry name" value="FAD_FR"/>
    <property type="match status" value="1"/>
</dbReference>
<dbReference type="PANTHER" id="PTHR47354:SF5">
    <property type="entry name" value="PROTEIN RFBI"/>
    <property type="match status" value="1"/>
</dbReference>
<dbReference type="PRINTS" id="PR00410">
    <property type="entry name" value="PHEHYDRXLASE"/>
</dbReference>
<keyword evidence="6" id="KW-1185">Reference proteome</keyword>
<dbReference type="GO" id="GO:0051537">
    <property type="term" value="F:2 iron, 2 sulfur cluster binding"/>
    <property type="evidence" value="ECO:0007669"/>
    <property type="project" value="UniProtKB-KW"/>
</dbReference>
<keyword evidence="2" id="KW-0479">Metal-binding</keyword>
<feature type="domain" description="FAD-binding FR-type" evidence="4">
    <location>
        <begin position="4"/>
        <end position="105"/>
    </location>
</feature>
<dbReference type="RefSeq" id="WP_218034055.1">
    <property type="nucleotide sequence ID" value="NZ_BAAABN010000006.1"/>
</dbReference>
<evidence type="ECO:0000256" key="2">
    <source>
        <dbReference type="ARBA" id="ARBA00022714"/>
    </source>
</evidence>
<proteinExistence type="predicted"/>
<dbReference type="PANTHER" id="PTHR47354">
    <property type="entry name" value="NADH OXIDOREDUCTASE HCR"/>
    <property type="match status" value="1"/>
</dbReference>
<dbReference type="SUPFAM" id="SSF63380">
    <property type="entry name" value="Riboflavin synthase domain-like"/>
    <property type="match status" value="1"/>
</dbReference>
<evidence type="ECO:0000256" key="1">
    <source>
        <dbReference type="ARBA" id="ARBA00001974"/>
    </source>
</evidence>
<dbReference type="InterPro" id="IPR017938">
    <property type="entry name" value="Riboflavin_synthase-like_b-brl"/>
</dbReference>
<comment type="caution">
    <text evidence="5">The sequence shown here is derived from an EMBL/GenBank/DDBJ whole genome shotgun (WGS) entry which is preliminary data.</text>
</comment>
<dbReference type="Gene3D" id="2.40.30.10">
    <property type="entry name" value="Translation factors"/>
    <property type="match status" value="1"/>
</dbReference>
<gene>
    <name evidence="5" type="ORF">Acor_01810</name>
</gene>
<dbReference type="AlphaFoldDB" id="A0A5M3VQ21"/>
<dbReference type="InterPro" id="IPR050415">
    <property type="entry name" value="MRET"/>
</dbReference>
<evidence type="ECO:0000259" key="4">
    <source>
        <dbReference type="PROSITE" id="PS51384"/>
    </source>
</evidence>
<protein>
    <submittedName>
        <fullName evidence="5">Oxidoreductase</fullName>
    </submittedName>
</protein>
<dbReference type="Pfam" id="PF00175">
    <property type="entry name" value="NAD_binding_1"/>
    <property type="match status" value="1"/>
</dbReference>
<keyword evidence="2" id="KW-0001">2Fe-2S</keyword>
<keyword evidence="3" id="KW-0411">Iron-sulfur</keyword>
<evidence type="ECO:0000256" key="3">
    <source>
        <dbReference type="ARBA" id="ARBA00023014"/>
    </source>
</evidence>
<dbReference type="InterPro" id="IPR001433">
    <property type="entry name" value="OxRdtase_FAD/NAD-bd"/>
</dbReference>
<comment type="cofactor">
    <cofactor evidence="1">
        <name>FAD</name>
        <dbReference type="ChEBI" id="CHEBI:57692"/>
    </cofactor>
</comment>
<evidence type="ECO:0000313" key="5">
    <source>
        <dbReference type="EMBL" id="GER98119.1"/>
    </source>
</evidence>
<dbReference type="Pfam" id="PF00970">
    <property type="entry name" value="FAD_binding_6"/>
    <property type="match status" value="1"/>
</dbReference>
<dbReference type="GO" id="GO:0016491">
    <property type="term" value="F:oxidoreductase activity"/>
    <property type="evidence" value="ECO:0007669"/>
    <property type="project" value="InterPro"/>
</dbReference>
<evidence type="ECO:0000313" key="6">
    <source>
        <dbReference type="Proteomes" id="UP000334990"/>
    </source>
</evidence>
<sequence>MRRLPWRVAELVEVRHETTTARTLVFEVPGWPGHLAGQHVDVRLTAPDGYSTQRSYSVAAPEQGERVELTVELVRDGEVSPYLTEILEIGDQVEIRGPVGGWFVWRPERVAPVLLVAGGSGMVPLMAMIRARREAGSSAPFRLIYSVREPDQRFYLDELASPDPGLDVAYIFTRKTPDGWARPPGRIMPPDLAGASTDIDSFVCGPTGFVEAAADQLIALGHAAERIRTERFGPTGG</sequence>
<dbReference type="Proteomes" id="UP000334990">
    <property type="component" value="Unassembled WGS sequence"/>
</dbReference>
<dbReference type="InterPro" id="IPR039261">
    <property type="entry name" value="FNR_nucleotide-bd"/>
</dbReference>
<dbReference type="CDD" id="cd06217">
    <property type="entry name" value="FNR_iron_sulfur_binding_3"/>
    <property type="match status" value="1"/>
</dbReference>
<dbReference type="InterPro" id="IPR008333">
    <property type="entry name" value="Cbr1-like_FAD-bd_dom"/>
</dbReference>
<dbReference type="InterPro" id="IPR017927">
    <property type="entry name" value="FAD-bd_FR_type"/>
</dbReference>
<accession>A0A5M3VQ21</accession>
<dbReference type="Gene3D" id="3.40.50.80">
    <property type="entry name" value="Nucleotide-binding domain of ferredoxin-NADP reductase (FNR) module"/>
    <property type="match status" value="1"/>
</dbReference>
<organism evidence="5 6">
    <name type="scientific">Acrocarpospora corrugata</name>
    <dbReference type="NCBI Taxonomy" id="35763"/>
    <lineage>
        <taxon>Bacteria</taxon>
        <taxon>Bacillati</taxon>
        <taxon>Actinomycetota</taxon>
        <taxon>Actinomycetes</taxon>
        <taxon>Streptosporangiales</taxon>
        <taxon>Streptosporangiaceae</taxon>
        <taxon>Acrocarpospora</taxon>
    </lineage>
</organism>
<dbReference type="EMBL" id="BLAD01000035">
    <property type="protein sequence ID" value="GER98119.1"/>
    <property type="molecule type" value="Genomic_DNA"/>
</dbReference>